<evidence type="ECO:0000256" key="3">
    <source>
        <dbReference type="ARBA" id="ARBA00020170"/>
    </source>
</evidence>
<keyword evidence="6 9" id="KW-0547">Nucleotide-binding</keyword>
<comment type="subcellular location">
    <subcellularLocation>
        <location evidence="1 9 10">Cytoplasm</location>
    </subcellularLocation>
</comment>
<dbReference type="InterPro" id="IPR001238">
    <property type="entry name" value="DNA-binding_RecF"/>
</dbReference>
<dbReference type="InterPro" id="IPR027417">
    <property type="entry name" value="P-loop_NTPase"/>
</dbReference>
<feature type="domain" description="RecF/RecN/SMC N-terminal" evidence="11">
    <location>
        <begin position="5"/>
        <end position="353"/>
    </location>
</feature>
<name>A0A0H4X3R1_9BACT</name>
<dbReference type="OrthoDB" id="9803889at2"/>
<evidence type="ECO:0000259" key="11">
    <source>
        <dbReference type="Pfam" id="PF02463"/>
    </source>
</evidence>
<evidence type="ECO:0000256" key="9">
    <source>
        <dbReference type="HAMAP-Rule" id="MF_00365"/>
    </source>
</evidence>
<dbReference type="GO" id="GO:0005737">
    <property type="term" value="C:cytoplasm"/>
    <property type="evidence" value="ECO:0007669"/>
    <property type="project" value="UniProtKB-SubCell"/>
</dbReference>
<evidence type="ECO:0000256" key="2">
    <source>
        <dbReference type="ARBA" id="ARBA00008016"/>
    </source>
</evidence>
<dbReference type="Proteomes" id="UP000009026">
    <property type="component" value="Chromosome"/>
</dbReference>
<evidence type="ECO:0000313" key="13">
    <source>
        <dbReference type="Proteomes" id="UP000009026"/>
    </source>
</evidence>
<evidence type="ECO:0000256" key="10">
    <source>
        <dbReference type="RuleBase" id="RU000578"/>
    </source>
</evidence>
<dbReference type="GO" id="GO:0003697">
    <property type="term" value="F:single-stranded DNA binding"/>
    <property type="evidence" value="ECO:0007669"/>
    <property type="project" value="UniProtKB-UniRule"/>
</dbReference>
<dbReference type="GO" id="GO:0005524">
    <property type="term" value="F:ATP binding"/>
    <property type="evidence" value="ECO:0007669"/>
    <property type="project" value="UniProtKB-UniRule"/>
</dbReference>
<accession>A0A0H4X3R1</accession>
<dbReference type="InterPro" id="IPR018078">
    <property type="entry name" value="DNA-binding_RecF_CS"/>
</dbReference>
<keyword evidence="5 9" id="KW-0235">DNA replication</keyword>
<evidence type="ECO:0000256" key="4">
    <source>
        <dbReference type="ARBA" id="ARBA00022490"/>
    </source>
</evidence>
<evidence type="ECO:0000256" key="8">
    <source>
        <dbReference type="ARBA" id="ARBA00023125"/>
    </source>
</evidence>
<dbReference type="GO" id="GO:0006260">
    <property type="term" value="P:DNA replication"/>
    <property type="evidence" value="ECO:0007669"/>
    <property type="project" value="UniProtKB-UniRule"/>
</dbReference>
<dbReference type="InterPro" id="IPR003395">
    <property type="entry name" value="RecF/RecN/SMC_N"/>
</dbReference>
<gene>
    <name evidence="9" type="primary">recF</name>
    <name evidence="12" type="ORF">A176_006746</name>
</gene>
<evidence type="ECO:0000256" key="7">
    <source>
        <dbReference type="ARBA" id="ARBA00022840"/>
    </source>
</evidence>
<evidence type="ECO:0000256" key="1">
    <source>
        <dbReference type="ARBA" id="ARBA00004496"/>
    </source>
</evidence>
<dbReference type="GO" id="GO:0000731">
    <property type="term" value="P:DNA synthesis involved in DNA repair"/>
    <property type="evidence" value="ECO:0007669"/>
    <property type="project" value="TreeGrafter"/>
</dbReference>
<comment type="function">
    <text evidence="9 10">The RecF protein is involved in DNA metabolism; it is required for DNA replication and normal SOS inducibility. RecF binds preferentially to single-stranded, linear DNA. It also seems to bind ATP.</text>
</comment>
<dbReference type="Gene3D" id="1.20.1050.90">
    <property type="entry name" value="RecF/RecN/SMC, N-terminal domain"/>
    <property type="match status" value="1"/>
</dbReference>
<dbReference type="HAMAP" id="MF_00365">
    <property type="entry name" value="RecF"/>
    <property type="match status" value="1"/>
</dbReference>
<evidence type="ECO:0000313" key="12">
    <source>
        <dbReference type="EMBL" id="AKQ69834.1"/>
    </source>
</evidence>
<dbReference type="Pfam" id="PF02463">
    <property type="entry name" value="SMC_N"/>
    <property type="match status" value="1"/>
</dbReference>
<dbReference type="PANTHER" id="PTHR32182">
    <property type="entry name" value="DNA REPLICATION AND REPAIR PROTEIN RECF"/>
    <property type="match status" value="1"/>
</dbReference>
<dbReference type="KEGG" id="mym:A176_006746"/>
<keyword evidence="8 9" id="KW-0238">DNA-binding</keyword>
<organism evidence="12 13">
    <name type="scientific">Pseudomyxococcus hansupus</name>
    <dbReference type="NCBI Taxonomy" id="1297742"/>
    <lineage>
        <taxon>Bacteria</taxon>
        <taxon>Pseudomonadati</taxon>
        <taxon>Myxococcota</taxon>
        <taxon>Myxococcia</taxon>
        <taxon>Myxococcales</taxon>
        <taxon>Cystobacterineae</taxon>
        <taxon>Myxococcaceae</taxon>
        <taxon>Pseudomyxococcus</taxon>
    </lineage>
</organism>
<proteinExistence type="inferred from homology"/>
<dbReference type="RefSeq" id="WP_002639703.1">
    <property type="nucleotide sequence ID" value="NZ_CP012109.1"/>
</dbReference>
<keyword evidence="9 10" id="KW-0227">DNA damage</keyword>
<dbReference type="STRING" id="1297742.A176_006746"/>
<protein>
    <recommendedName>
        <fullName evidence="3 9">DNA replication and repair protein RecF</fullName>
    </recommendedName>
</protein>
<dbReference type="GO" id="GO:0009432">
    <property type="term" value="P:SOS response"/>
    <property type="evidence" value="ECO:0007669"/>
    <property type="project" value="UniProtKB-UniRule"/>
</dbReference>
<comment type="similarity">
    <text evidence="2 9 10">Belongs to the RecF family.</text>
</comment>
<dbReference type="Gene3D" id="3.40.50.300">
    <property type="entry name" value="P-loop containing nucleotide triphosphate hydrolases"/>
    <property type="match status" value="1"/>
</dbReference>
<keyword evidence="7 9" id="KW-0067">ATP-binding</keyword>
<evidence type="ECO:0000256" key="5">
    <source>
        <dbReference type="ARBA" id="ARBA00022705"/>
    </source>
</evidence>
<dbReference type="GO" id="GO:0006302">
    <property type="term" value="P:double-strand break repair"/>
    <property type="evidence" value="ECO:0007669"/>
    <property type="project" value="TreeGrafter"/>
</dbReference>
<dbReference type="EMBL" id="CP012109">
    <property type="protein sequence ID" value="AKQ69834.1"/>
    <property type="molecule type" value="Genomic_DNA"/>
</dbReference>
<evidence type="ECO:0000256" key="6">
    <source>
        <dbReference type="ARBA" id="ARBA00022741"/>
    </source>
</evidence>
<dbReference type="PANTHER" id="PTHR32182:SF0">
    <property type="entry name" value="DNA REPLICATION AND REPAIR PROTEIN RECF"/>
    <property type="match status" value="1"/>
</dbReference>
<dbReference type="SUPFAM" id="SSF52540">
    <property type="entry name" value="P-loop containing nucleoside triphosphate hydrolases"/>
    <property type="match status" value="1"/>
</dbReference>
<keyword evidence="13" id="KW-1185">Reference proteome</keyword>
<keyword evidence="9 10" id="KW-0234">DNA repair</keyword>
<dbReference type="PROSITE" id="PS00618">
    <property type="entry name" value="RECF_2"/>
    <property type="match status" value="1"/>
</dbReference>
<dbReference type="AlphaFoldDB" id="A0A0H4X3R1"/>
<reference evidence="12 13" key="1">
    <citation type="journal article" date="2016" name="PLoS ONE">
        <title>Complete Genome Sequence and Comparative Genomics of a Novel Myxobacterium Myxococcus hansupus.</title>
        <authorList>
            <person name="Sharma G."/>
            <person name="Narwani T."/>
            <person name="Subramanian S."/>
        </authorList>
    </citation>
    <scope>NUCLEOTIDE SEQUENCE [LARGE SCALE GENOMIC DNA]</scope>
    <source>
        <strain evidence="13">mixupus</strain>
    </source>
</reference>
<keyword evidence="4 9" id="KW-0963">Cytoplasm</keyword>
<dbReference type="InterPro" id="IPR042174">
    <property type="entry name" value="RecF_2"/>
</dbReference>
<keyword evidence="9 10" id="KW-0742">SOS response</keyword>
<dbReference type="PATRIC" id="fig|1297742.4.peg.6844"/>
<dbReference type="eggNOG" id="COG1195">
    <property type="taxonomic scope" value="Bacteria"/>
</dbReference>
<dbReference type="NCBIfam" id="TIGR00611">
    <property type="entry name" value="recf"/>
    <property type="match status" value="1"/>
</dbReference>
<feature type="binding site" evidence="9">
    <location>
        <begin position="30"/>
        <end position="37"/>
    </location>
    <ligand>
        <name>ATP</name>
        <dbReference type="ChEBI" id="CHEBI:30616"/>
    </ligand>
</feature>
<sequence>MRLLALHVHDFRNLPQVQLSPSAHATIAVGQNGQGKTNLLEALYFLATLKPLRAGRLSELVRWGSQGARVTGRFLLKGAEREISVEVGGGTRQAFVDGKKASSLEDYFGGVSVVAFTPDDLEVVKGGPDSRRGFLDRAVFNRYPAFLRESREYARALKNRNRLLREGHAVDAAYLDAYDETLAKAGARIYSRRRSLMAELAPRAQATFASIGRTVDPAVYGYRPAHLDGDFANADEAALAALLRECLAGRLRRDMERGFTSVGPHADDVSVTLGGRSARAYASQGQQRALVLGWKIAEIENLEAAMGFLPLLLLDDVSSELDPERNAYLMGYLARSGAQTVLTTTDGSLVRGAAADDTLWLDVHGGQVAVHVDDAAPPAA</sequence>